<proteinExistence type="inferred from homology"/>
<sequence length="681" mass="74559">MLCWVYPTGKDGPLFNYKRTGSWGVHLWVVYGQLLWVDGRLTAQSSIGKVHLSTQNEVRMGVKDGDLRYFRGRIAVMQLYNVALTAEQINAVKKVGLADACDELKPCQNGATCSTSGDGYTCSCVEGFQGTNCEHDIDECQTSNPCQNGGQCENTHGSYKCKCKSGFTGKNCETDVSGQVIVPNPVAVFPLNSKYQTREIKSRVPQGNPVGVSLANGPDGKAGSSYAFAGSARSYIEFPNNGALDVQYSITMLCWVYPTGKDGPLFNYKRTGSWGVHLWVVYGQLFVRYTHRNYHFTPHLFGGILPINQWSYVGSTYDYNTGIARLWVDGRLTAQSSIGKVHLSTQNEVRMGVKDGDLRYFRGRIAVMQLYNVALTAEQINAVKKVGLADACDELKPCQNGATCSTSGDGYTCSCVEGFQGTNCEHDIDECQTSNPCQNGGQCENKHGSYKCKCKSGFTGKNCETDINECQTSNPCKNSGLCENTHGSYECKCTLGFTGRNCETDIDECQTSNPCQNGGQCENTHGSYECKCKPGFTGKNCETDIDECLDAKVPCANGGICIDGINSYKCDCADGYVGKYCEWEKQGCFKEVKKKSKKAMRTTFAKFKKYKNNIQGAVEACMKAAEDKKLEIFGIRGRYKCVTTKGNADYKVHGASPKGCKADGDYAVGVKSANYVYILTK</sequence>
<dbReference type="InterPro" id="IPR000152">
    <property type="entry name" value="EGF-type_Asp/Asn_hydroxyl_site"/>
</dbReference>
<comment type="similarity">
    <text evidence="1">Belongs to the NOTCH family.</text>
</comment>
<evidence type="ECO:0000256" key="4">
    <source>
        <dbReference type="ARBA" id="ARBA00022737"/>
    </source>
</evidence>
<dbReference type="Gene3D" id="2.60.120.200">
    <property type="match status" value="2"/>
</dbReference>
<dbReference type="InterPro" id="IPR013320">
    <property type="entry name" value="ConA-like_dom_sf"/>
</dbReference>
<dbReference type="InterPro" id="IPR049883">
    <property type="entry name" value="NOTCH1_EGF-like"/>
</dbReference>
<dbReference type="InterPro" id="IPR000742">
    <property type="entry name" value="EGF"/>
</dbReference>
<feature type="domain" description="EGF-like" evidence="8">
    <location>
        <begin position="466"/>
        <end position="503"/>
    </location>
</feature>
<dbReference type="SUPFAM" id="SSF49899">
    <property type="entry name" value="Concanavalin A-like lectins/glucanases"/>
    <property type="match status" value="2"/>
</dbReference>
<feature type="domain" description="EGF-like" evidence="8">
    <location>
        <begin position="136"/>
        <end position="173"/>
    </location>
</feature>
<dbReference type="PROSITE" id="PS01186">
    <property type="entry name" value="EGF_2"/>
    <property type="match status" value="7"/>
</dbReference>
<evidence type="ECO:0000256" key="2">
    <source>
        <dbReference type="ARBA" id="ARBA00022536"/>
    </source>
</evidence>
<comment type="caution">
    <text evidence="7">Lacks conserved residue(s) required for the propagation of feature annotation.</text>
</comment>
<dbReference type="Pfam" id="PF07645">
    <property type="entry name" value="EGF_CA"/>
    <property type="match status" value="4"/>
</dbReference>
<dbReference type="InterPro" id="IPR009030">
    <property type="entry name" value="Growth_fac_rcpt_cys_sf"/>
</dbReference>
<dbReference type="CDD" id="cd00054">
    <property type="entry name" value="EGF_CA"/>
    <property type="match status" value="7"/>
</dbReference>
<dbReference type="SMART" id="SM00179">
    <property type="entry name" value="EGF_CA"/>
    <property type="match status" value="7"/>
</dbReference>
<feature type="disulfide bond" evidence="7">
    <location>
        <begin position="163"/>
        <end position="172"/>
    </location>
</feature>
<dbReference type="FunFam" id="2.10.25.10:FF:000434">
    <property type="entry name" value="Predicted protein"/>
    <property type="match status" value="1"/>
</dbReference>
<dbReference type="GO" id="GO:0005509">
    <property type="term" value="F:calcium ion binding"/>
    <property type="evidence" value="ECO:0007669"/>
    <property type="project" value="InterPro"/>
</dbReference>
<reference evidence="9 10" key="1">
    <citation type="submission" date="2022-05" db="EMBL/GenBank/DDBJ databases">
        <authorList>
            <consortium name="Genoscope - CEA"/>
            <person name="William W."/>
        </authorList>
    </citation>
    <scope>NUCLEOTIDE SEQUENCE [LARGE SCALE GENOMIC DNA]</scope>
</reference>
<feature type="domain" description="EGF-like" evidence="8">
    <location>
        <begin position="505"/>
        <end position="542"/>
    </location>
</feature>
<name>A0AAU9XTP7_9CNID</name>
<organism evidence="9 10">
    <name type="scientific">Pocillopora meandrina</name>
    <dbReference type="NCBI Taxonomy" id="46732"/>
    <lineage>
        <taxon>Eukaryota</taxon>
        <taxon>Metazoa</taxon>
        <taxon>Cnidaria</taxon>
        <taxon>Anthozoa</taxon>
        <taxon>Hexacorallia</taxon>
        <taxon>Scleractinia</taxon>
        <taxon>Astrocoeniina</taxon>
        <taxon>Pocilloporidae</taxon>
        <taxon>Pocillopora</taxon>
    </lineage>
</organism>
<dbReference type="EMBL" id="CALNXJ010000058">
    <property type="protein sequence ID" value="CAH3155547.1"/>
    <property type="molecule type" value="Genomic_DNA"/>
</dbReference>
<protein>
    <recommendedName>
        <fullName evidence="8">EGF-like domain-containing protein</fullName>
    </recommendedName>
</protein>
<feature type="disulfide bond" evidence="7">
    <location>
        <begin position="532"/>
        <end position="541"/>
    </location>
</feature>
<evidence type="ECO:0000259" key="8">
    <source>
        <dbReference type="PROSITE" id="PS50026"/>
    </source>
</evidence>
<feature type="domain" description="EGF-like" evidence="8">
    <location>
        <begin position="427"/>
        <end position="464"/>
    </location>
</feature>
<dbReference type="InterPro" id="IPR001881">
    <property type="entry name" value="EGF-like_Ca-bd_dom"/>
</dbReference>
<dbReference type="SUPFAM" id="SSF57196">
    <property type="entry name" value="EGF/Laminin"/>
    <property type="match status" value="2"/>
</dbReference>
<dbReference type="Proteomes" id="UP001159428">
    <property type="component" value="Unassembled WGS sequence"/>
</dbReference>
<dbReference type="PROSITE" id="PS50026">
    <property type="entry name" value="EGF_3"/>
    <property type="match status" value="7"/>
</dbReference>
<keyword evidence="5 7" id="KW-1015">Disulfide bond</keyword>
<evidence type="ECO:0000256" key="1">
    <source>
        <dbReference type="ARBA" id="ARBA00005847"/>
    </source>
</evidence>
<keyword evidence="2 7" id="KW-0245">EGF-like domain</keyword>
<dbReference type="InterPro" id="IPR018097">
    <property type="entry name" value="EGF_Ca-bd_CS"/>
</dbReference>
<evidence type="ECO:0000256" key="3">
    <source>
        <dbReference type="ARBA" id="ARBA00022729"/>
    </source>
</evidence>
<keyword evidence="10" id="KW-1185">Reference proteome</keyword>
<evidence type="ECO:0000313" key="9">
    <source>
        <dbReference type="EMBL" id="CAH3155547.1"/>
    </source>
</evidence>
<dbReference type="Pfam" id="PF13385">
    <property type="entry name" value="Laminin_G_3"/>
    <property type="match status" value="1"/>
</dbReference>
<feature type="disulfide bond" evidence="7">
    <location>
        <begin position="572"/>
        <end position="581"/>
    </location>
</feature>
<dbReference type="FunFam" id="2.10.25.10:FF:000151">
    <property type="entry name" value="FAT atypical cadherin 4"/>
    <property type="match status" value="3"/>
</dbReference>
<feature type="domain" description="EGF-like" evidence="8">
    <location>
        <begin position="388"/>
        <end position="425"/>
    </location>
</feature>
<keyword evidence="4" id="KW-0677">Repeat</keyword>
<dbReference type="FunFam" id="2.10.25.10:FF:000471">
    <property type="entry name" value="Protein lin-12"/>
    <property type="match status" value="1"/>
</dbReference>
<accession>A0AAU9XTP7</accession>
<evidence type="ECO:0000256" key="6">
    <source>
        <dbReference type="ARBA" id="ARBA00023180"/>
    </source>
</evidence>
<dbReference type="Gene3D" id="2.10.25.10">
    <property type="entry name" value="Laminin"/>
    <property type="match status" value="7"/>
</dbReference>
<feature type="domain" description="EGF-like" evidence="8">
    <location>
        <begin position="544"/>
        <end position="582"/>
    </location>
</feature>
<feature type="disulfide bond" evidence="7">
    <location>
        <begin position="454"/>
        <end position="463"/>
    </location>
</feature>
<dbReference type="SMART" id="SM00181">
    <property type="entry name" value="EGF"/>
    <property type="match status" value="7"/>
</dbReference>
<keyword evidence="6" id="KW-0325">Glycoprotein</keyword>
<dbReference type="SUPFAM" id="SSF57184">
    <property type="entry name" value="Growth factor receptor domain"/>
    <property type="match status" value="2"/>
</dbReference>
<evidence type="ECO:0000313" key="10">
    <source>
        <dbReference type="Proteomes" id="UP001159428"/>
    </source>
</evidence>
<dbReference type="FunFam" id="2.10.25.10:FF:000173">
    <property type="entry name" value="Neurogenic locus notch protein 2"/>
    <property type="match status" value="2"/>
</dbReference>
<dbReference type="PANTHER" id="PTHR12916:SF9">
    <property type="entry name" value="NEUROGENIC LOCUS NOTCH HOMOLOG PROTEIN 1-RELATED"/>
    <property type="match status" value="1"/>
</dbReference>
<dbReference type="PANTHER" id="PTHR12916">
    <property type="entry name" value="CYTOCHROME C OXIDASE POLYPEPTIDE VIC-2"/>
    <property type="match status" value="1"/>
</dbReference>
<gene>
    <name evidence="9" type="ORF">PMEA_00028080</name>
</gene>
<dbReference type="PROSITE" id="PS00010">
    <property type="entry name" value="ASX_HYDROXYL"/>
    <property type="match status" value="5"/>
</dbReference>
<keyword evidence="3" id="KW-0732">Signal</keyword>
<comment type="caution">
    <text evidence="9">The sequence shown here is derived from an EMBL/GenBank/DDBJ whole genome shotgun (WGS) entry which is preliminary data.</text>
</comment>
<evidence type="ECO:0000256" key="7">
    <source>
        <dbReference type="PROSITE-ProRule" id="PRU00076"/>
    </source>
</evidence>
<dbReference type="Pfam" id="PF00008">
    <property type="entry name" value="EGF"/>
    <property type="match status" value="3"/>
</dbReference>
<feature type="disulfide bond" evidence="7">
    <location>
        <begin position="415"/>
        <end position="424"/>
    </location>
</feature>
<dbReference type="PROSITE" id="PS00022">
    <property type="entry name" value="EGF_1"/>
    <property type="match status" value="7"/>
</dbReference>
<feature type="disulfide bond" evidence="7">
    <location>
        <begin position="493"/>
        <end position="502"/>
    </location>
</feature>
<dbReference type="AlphaFoldDB" id="A0AAU9XTP7"/>
<feature type="domain" description="EGF-like" evidence="8">
    <location>
        <begin position="97"/>
        <end position="134"/>
    </location>
</feature>
<feature type="disulfide bond" evidence="7">
    <location>
        <begin position="124"/>
        <end position="133"/>
    </location>
</feature>
<dbReference type="PROSITE" id="PS01187">
    <property type="entry name" value="EGF_CA"/>
    <property type="match status" value="3"/>
</dbReference>
<evidence type="ECO:0000256" key="5">
    <source>
        <dbReference type="ARBA" id="ARBA00023157"/>
    </source>
</evidence>